<dbReference type="InterPro" id="IPR036890">
    <property type="entry name" value="HATPase_C_sf"/>
</dbReference>
<feature type="domain" description="Response regulatory" evidence="15">
    <location>
        <begin position="641"/>
        <end position="759"/>
    </location>
</feature>
<dbReference type="Pfam" id="PF00512">
    <property type="entry name" value="HisKA"/>
    <property type="match status" value="1"/>
</dbReference>
<dbReference type="GO" id="GO:0000155">
    <property type="term" value="F:phosphorelay sensor kinase activity"/>
    <property type="evidence" value="ECO:0007669"/>
    <property type="project" value="InterPro"/>
</dbReference>
<dbReference type="FunFam" id="1.10.287.130:FF:000002">
    <property type="entry name" value="Two-component osmosensing histidine kinase"/>
    <property type="match status" value="1"/>
</dbReference>
<dbReference type="PROSITE" id="PS50110">
    <property type="entry name" value="RESPONSE_REGULATORY"/>
    <property type="match status" value="2"/>
</dbReference>
<dbReference type="InterPro" id="IPR033414">
    <property type="entry name" value="Sensor_dom"/>
</dbReference>
<feature type="transmembrane region" description="Helical" evidence="13">
    <location>
        <begin position="150"/>
        <end position="173"/>
    </location>
</feature>
<keyword evidence="3 11" id="KW-0597">Phosphoprotein</keyword>
<evidence type="ECO:0000256" key="7">
    <source>
        <dbReference type="ARBA" id="ARBA00022840"/>
    </source>
</evidence>
<comment type="catalytic activity">
    <reaction evidence="1">
        <text>ATP + protein L-histidine = ADP + protein N-phospho-L-histidine.</text>
        <dbReference type="EC" id="2.7.13.3"/>
    </reaction>
</comment>
<dbReference type="Pfam" id="PF02518">
    <property type="entry name" value="HATPase_c"/>
    <property type="match status" value="1"/>
</dbReference>
<dbReference type="CDD" id="cd00082">
    <property type="entry name" value="HisKA"/>
    <property type="match status" value="1"/>
</dbReference>
<evidence type="ECO:0000256" key="2">
    <source>
        <dbReference type="ARBA" id="ARBA00012438"/>
    </source>
</evidence>
<feature type="transmembrane region" description="Helical" evidence="13">
    <location>
        <begin position="20"/>
        <end position="40"/>
    </location>
</feature>
<reference evidence="16 17" key="1">
    <citation type="submission" date="2017-10" db="EMBL/GenBank/DDBJ databases">
        <title>Nyctiphanis sp. nov., isolated from the stomach of the euphausiid Nyctiphanes simplex (Hansen, 1911) in the Gulf of California.</title>
        <authorList>
            <person name="Gomez-Gil B."/>
            <person name="Aguilar-Mendez M."/>
            <person name="Lopez-Cortes A."/>
            <person name="Gomez-Gutierrez J."/>
            <person name="Roque A."/>
            <person name="Lang E."/>
            <person name="Gonzalez-Castillo A."/>
        </authorList>
    </citation>
    <scope>NUCLEOTIDE SEQUENCE [LARGE SCALE GENOMIC DNA]</scope>
    <source>
        <strain evidence="16 17">CAIM 600</strain>
    </source>
</reference>
<evidence type="ECO:0000256" key="4">
    <source>
        <dbReference type="ARBA" id="ARBA00022679"/>
    </source>
</evidence>
<feature type="domain" description="Histidine kinase" evidence="14">
    <location>
        <begin position="251"/>
        <end position="472"/>
    </location>
</feature>
<keyword evidence="8" id="KW-0902">Two-component regulatory system</keyword>
<dbReference type="InterPro" id="IPR011006">
    <property type="entry name" value="CheY-like_superfamily"/>
</dbReference>
<comment type="subunit">
    <text evidence="9">At low DSF concentrations, interacts with RpfF.</text>
</comment>
<evidence type="ECO:0000313" key="16">
    <source>
        <dbReference type="EMBL" id="RXJ72011.1"/>
    </source>
</evidence>
<dbReference type="PRINTS" id="PR00344">
    <property type="entry name" value="BCTRLSENSOR"/>
</dbReference>
<accession>A0A4Q0YST0</accession>
<dbReference type="Gene3D" id="3.40.50.2300">
    <property type="match status" value="2"/>
</dbReference>
<dbReference type="CDD" id="cd16922">
    <property type="entry name" value="HATPase_EvgS-ArcB-TorS-like"/>
    <property type="match status" value="1"/>
</dbReference>
<comment type="caution">
    <text evidence="16">The sequence shown here is derived from an EMBL/GenBank/DDBJ whole genome shotgun (WGS) entry which is preliminary data.</text>
</comment>
<evidence type="ECO:0000256" key="10">
    <source>
        <dbReference type="ARBA" id="ARBA00068150"/>
    </source>
</evidence>
<dbReference type="FunFam" id="3.30.565.10:FF:000010">
    <property type="entry name" value="Sensor histidine kinase RcsC"/>
    <property type="match status" value="1"/>
</dbReference>
<proteinExistence type="predicted"/>
<dbReference type="EMBL" id="PEIB01000028">
    <property type="protein sequence ID" value="RXJ72011.1"/>
    <property type="molecule type" value="Genomic_DNA"/>
</dbReference>
<dbReference type="InterPro" id="IPR003594">
    <property type="entry name" value="HATPase_dom"/>
</dbReference>
<dbReference type="InterPro" id="IPR003661">
    <property type="entry name" value="HisK_dim/P_dom"/>
</dbReference>
<keyword evidence="17" id="KW-1185">Reference proteome</keyword>
<evidence type="ECO:0000256" key="13">
    <source>
        <dbReference type="SAM" id="Phobius"/>
    </source>
</evidence>
<protein>
    <recommendedName>
        <fullName evidence="10">Sensory/regulatory protein RpfC</fullName>
        <ecNumber evidence="2">2.7.13.3</ecNumber>
    </recommendedName>
</protein>
<feature type="coiled-coil region" evidence="12">
    <location>
        <begin position="224"/>
        <end position="251"/>
    </location>
</feature>
<dbReference type="PANTHER" id="PTHR45339:SF1">
    <property type="entry name" value="HYBRID SIGNAL TRANSDUCTION HISTIDINE KINASE J"/>
    <property type="match status" value="1"/>
</dbReference>
<dbReference type="SUPFAM" id="SSF55874">
    <property type="entry name" value="ATPase domain of HSP90 chaperone/DNA topoisomerase II/histidine kinase"/>
    <property type="match status" value="1"/>
</dbReference>
<dbReference type="InterPro" id="IPR001789">
    <property type="entry name" value="Sig_transdc_resp-reg_receiver"/>
</dbReference>
<dbReference type="Gene3D" id="1.10.287.130">
    <property type="match status" value="1"/>
</dbReference>
<dbReference type="PANTHER" id="PTHR45339">
    <property type="entry name" value="HYBRID SIGNAL TRANSDUCTION HISTIDINE KINASE J"/>
    <property type="match status" value="1"/>
</dbReference>
<dbReference type="SMART" id="SM00387">
    <property type="entry name" value="HATPase_c"/>
    <property type="match status" value="1"/>
</dbReference>
<keyword evidence="13" id="KW-0472">Membrane</keyword>
<dbReference type="Proteomes" id="UP000290287">
    <property type="component" value="Unassembled WGS sequence"/>
</dbReference>
<keyword evidence="5" id="KW-0547">Nucleotide-binding</keyword>
<dbReference type="SUPFAM" id="SSF52172">
    <property type="entry name" value="CheY-like"/>
    <property type="match status" value="2"/>
</dbReference>
<evidence type="ECO:0000259" key="14">
    <source>
        <dbReference type="PROSITE" id="PS50109"/>
    </source>
</evidence>
<dbReference type="AlphaFoldDB" id="A0A4Q0YST0"/>
<dbReference type="Pfam" id="PF17149">
    <property type="entry name" value="CHASE5"/>
    <property type="match status" value="1"/>
</dbReference>
<dbReference type="InterPro" id="IPR036097">
    <property type="entry name" value="HisK_dim/P_sf"/>
</dbReference>
<dbReference type="EC" id="2.7.13.3" evidence="2"/>
<evidence type="ECO:0000256" key="8">
    <source>
        <dbReference type="ARBA" id="ARBA00023012"/>
    </source>
</evidence>
<evidence type="ECO:0000259" key="15">
    <source>
        <dbReference type="PROSITE" id="PS50110"/>
    </source>
</evidence>
<gene>
    <name evidence="16" type="ORF">CS022_18620</name>
</gene>
<dbReference type="GO" id="GO:0005524">
    <property type="term" value="F:ATP binding"/>
    <property type="evidence" value="ECO:0007669"/>
    <property type="project" value="UniProtKB-KW"/>
</dbReference>
<evidence type="ECO:0000256" key="1">
    <source>
        <dbReference type="ARBA" id="ARBA00000085"/>
    </source>
</evidence>
<dbReference type="SUPFAM" id="SSF47384">
    <property type="entry name" value="Homodimeric domain of signal transducing histidine kinase"/>
    <property type="match status" value="1"/>
</dbReference>
<evidence type="ECO:0000256" key="3">
    <source>
        <dbReference type="ARBA" id="ARBA00022553"/>
    </source>
</evidence>
<evidence type="ECO:0000256" key="12">
    <source>
        <dbReference type="SAM" id="Coils"/>
    </source>
</evidence>
<evidence type="ECO:0000256" key="6">
    <source>
        <dbReference type="ARBA" id="ARBA00022777"/>
    </source>
</evidence>
<feature type="domain" description="Response regulatory" evidence="15">
    <location>
        <begin position="490"/>
        <end position="611"/>
    </location>
</feature>
<feature type="modified residue" description="4-aspartylphosphate" evidence="11">
    <location>
        <position position="544"/>
    </location>
</feature>
<evidence type="ECO:0000256" key="11">
    <source>
        <dbReference type="PROSITE-ProRule" id="PRU00169"/>
    </source>
</evidence>
<dbReference type="Pfam" id="PF00072">
    <property type="entry name" value="Response_reg"/>
    <property type="match status" value="2"/>
</dbReference>
<evidence type="ECO:0000256" key="5">
    <source>
        <dbReference type="ARBA" id="ARBA00022741"/>
    </source>
</evidence>
<keyword evidence="7" id="KW-0067">ATP-binding</keyword>
<keyword evidence="12" id="KW-0175">Coiled coil</keyword>
<dbReference type="SMART" id="SM00448">
    <property type="entry name" value="REC"/>
    <property type="match status" value="2"/>
</dbReference>
<sequence>MSQKSKKIRTSSSIATRLAIRIIGISTLITLLISSLGLYIDYQNRIEGIKKDAEVIKTTRLASIENSVWNRDIEQLNTQIAGLLKHPDVASVEISEYGETMVHRGEPTTGDMIRYEFALSRDEFDSSESFGSIVIEYTKKNIEGQLAERFIHMIMILGAAIMLLAGIVFFIVYQDVVRPITNIARSMTKFDDNNLPVGALAPYREMGEELQSLYDSYNGNVEKVRAYNEALSKAKLAAENANQKKSEFLANMSHEIRTPMNGITGMASLLKNTRLDKEQTEFVEMLETSSISLLDVINDILDFSKIEAGKLELNKKEFSLFELSRDLERLFKLPALDKGLKLATHLDDRLDQSVIGDPARLRQVMINLVGNALKFTDKGHVEFDISMIKQDDRSLLVQFSVEDTGIGIATEKLTQVFEKFEQADGSLSRSFGGTGLGLSISYQIVELMGGILSVESQLGYGSRFHFSISLDRPIRELASTEETRVFEGKSILLVDDSRLNMRITNTQLSNMGCDVVCCTRSADALGIVEKQHHLGKPFDLVVLDKNMPEMDGVRLGKQLRNELKDECPSMIMLTASPEDIDTDELASSGFSDCVGRPYVVSEFKKVIAKAINFPVAVAERTEELQQESITDKNYKPQFEGRVLVVEDTLINQKVTEAMLERLGVDVEIAENGISACKLVQQSRYDMIFMDCQMPVMDGYEATSVIRDIENTQHIHTPIVALTANATEEFRQRCLEAGMDDYVAKPVSKGALEGMLRLYLPKS</sequence>
<organism evidence="16 17">
    <name type="scientific">Veronia nyctiphanis</name>
    <dbReference type="NCBI Taxonomy" id="1278244"/>
    <lineage>
        <taxon>Bacteria</taxon>
        <taxon>Pseudomonadati</taxon>
        <taxon>Pseudomonadota</taxon>
        <taxon>Gammaproteobacteria</taxon>
        <taxon>Vibrionales</taxon>
        <taxon>Vibrionaceae</taxon>
        <taxon>Veronia</taxon>
    </lineage>
</organism>
<keyword evidence="6 16" id="KW-0418">Kinase</keyword>
<name>A0A4Q0YST0_9GAMM</name>
<dbReference type="InterPro" id="IPR004358">
    <property type="entry name" value="Sig_transdc_His_kin-like_C"/>
</dbReference>
<keyword evidence="13" id="KW-1133">Transmembrane helix</keyword>
<dbReference type="InterPro" id="IPR005467">
    <property type="entry name" value="His_kinase_dom"/>
</dbReference>
<feature type="modified residue" description="4-aspartylphosphate" evidence="11">
    <location>
        <position position="690"/>
    </location>
</feature>
<keyword evidence="4" id="KW-0808">Transferase</keyword>
<evidence type="ECO:0000313" key="17">
    <source>
        <dbReference type="Proteomes" id="UP000290287"/>
    </source>
</evidence>
<dbReference type="Gene3D" id="3.30.565.10">
    <property type="entry name" value="Histidine kinase-like ATPase, C-terminal domain"/>
    <property type="match status" value="1"/>
</dbReference>
<dbReference type="SMART" id="SM00388">
    <property type="entry name" value="HisKA"/>
    <property type="match status" value="1"/>
</dbReference>
<evidence type="ECO:0000256" key="9">
    <source>
        <dbReference type="ARBA" id="ARBA00064003"/>
    </source>
</evidence>
<dbReference type="PROSITE" id="PS50109">
    <property type="entry name" value="HIS_KIN"/>
    <property type="match status" value="1"/>
</dbReference>
<dbReference type="Gene3D" id="6.10.340.10">
    <property type="match status" value="1"/>
</dbReference>
<keyword evidence="13" id="KW-0812">Transmembrane</keyword>
<dbReference type="CDD" id="cd17546">
    <property type="entry name" value="REC_hyHK_CKI1_RcsC-like"/>
    <property type="match status" value="2"/>
</dbReference>
<dbReference type="OrthoDB" id="9810730at2"/>